<dbReference type="RefSeq" id="WP_121838475.1">
    <property type="nucleotide sequence ID" value="NZ_ML014768.1"/>
</dbReference>
<evidence type="ECO:0000256" key="1">
    <source>
        <dbReference type="SAM" id="SignalP"/>
    </source>
</evidence>
<reference evidence="2 3" key="1">
    <citation type="submission" date="2018-09" db="EMBL/GenBank/DDBJ databases">
        <title>Phylogeny of the Shewanellaceae, and recommendation for two new genera, Pseudoshewanella and Parashewanella.</title>
        <authorList>
            <person name="Wang G."/>
        </authorList>
    </citation>
    <scope>NUCLEOTIDE SEQUENCE [LARGE SCALE GENOMIC DNA]</scope>
    <source>
        <strain evidence="2 3">C51</strain>
    </source>
</reference>
<proteinExistence type="predicted"/>
<name>A0A3L8Q075_9GAMM</name>
<keyword evidence="3" id="KW-1185">Reference proteome</keyword>
<feature type="chain" id="PRO_5018240286" evidence="1">
    <location>
        <begin position="23"/>
        <end position="181"/>
    </location>
</feature>
<dbReference type="EMBL" id="QZEI01000019">
    <property type="protein sequence ID" value="RLV60188.1"/>
    <property type="molecule type" value="Genomic_DNA"/>
</dbReference>
<dbReference type="OrthoDB" id="9868518at2"/>
<evidence type="ECO:0000313" key="2">
    <source>
        <dbReference type="EMBL" id="RLV60188.1"/>
    </source>
</evidence>
<comment type="caution">
    <text evidence="2">The sequence shown here is derived from an EMBL/GenBank/DDBJ whole genome shotgun (WGS) entry which is preliminary data.</text>
</comment>
<dbReference type="Proteomes" id="UP000281474">
    <property type="component" value="Unassembled WGS sequence"/>
</dbReference>
<sequence>MKAPIKYLIASISLLASYSCLAEQLIPITLPGKIETVNSIVIDNDTASPMGIWLDQSTNVYMTSASNDIKNDTNGGNYRINFNIPNDDAQATKASSHLNFFFGVGVNGQARMLGHTQCTADLNIDLATRSLIISNGRCDNGPGLEDYQLKMTFDGNESASIDDITLDSARMPDVQVTLSQK</sequence>
<organism evidence="2 3">
    <name type="scientific">Parashewanella curva</name>
    <dbReference type="NCBI Taxonomy" id="2338552"/>
    <lineage>
        <taxon>Bacteria</taxon>
        <taxon>Pseudomonadati</taxon>
        <taxon>Pseudomonadota</taxon>
        <taxon>Gammaproteobacteria</taxon>
        <taxon>Alteromonadales</taxon>
        <taxon>Shewanellaceae</taxon>
        <taxon>Parashewanella</taxon>
    </lineage>
</organism>
<gene>
    <name evidence="2" type="ORF">D5018_07940</name>
</gene>
<dbReference type="PROSITE" id="PS51257">
    <property type="entry name" value="PROKAR_LIPOPROTEIN"/>
    <property type="match status" value="1"/>
</dbReference>
<dbReference type="AlphaFoldDB" id="A0A3L8Q075"/>
<feature type="signal peptide" evidence="1">
    <location>
        <begin position="1"/>
        <end position="22"/>
    </location>
</feature>
<accession>A0A3L8Q075</accession>
<evidence type="ECO:0000313" key="3">
    <source>
        <dbReference type="Proteomes" id="UP000281474"/>
    </source>
</evidence>
<protein>
    <submittedName>
        <fullName evidence="2">Uncharacterized protein</fullName>
    </submittedName>
</protein>
<keyword evidence="1" id="KW-0732">Signal</keyword>